<keyword evidence="4" id="KW-1185">Reference proteome</keyword>
<dbReference type="Gene3D" id="2.40.10.10">
    <property type="entry name" value="Trypsin-like serine proteases"/>
    <property type="match status" value="2"/>
</dbReference>
<dbReference type="GO" id="GO:0008233">
    <property type="term" value="F:peptidase activity"/>
    <property type="evidence" value="ECO:0007669"/>
    <property type="project" value="UniProtKB-KW"/>
</dbReference>
<proteinExistence type="predicted"/>
<keyword evidence="3" id="KW-0378">Hydrolase</keyword>
<dbReference type="InterPro" id="IPR043504">
    <property type="entry name" value="Peptidase_S1_PA_chymotrypsin"/>
</dbReference>
<dbReference type="GO" id="GO:0006508">
    <property type="term" value="P:proteolysis"/>
    <property type="evidence" value="ECO:0007669"/>
    <property type="project" value="UniProtKB-KW"/>
</dbReference>
<evidence type="ECO:0000256" key="2">
    <source>
        <dbReference type="SAM" id="SignalP"/>
    </source>
</evidence>
<keyword evidence="3" id="KW-0645">Protease</keyword>
<dbReference type="EMBL" id="BAAARY010000020">
    <property type="protein sequence ID" value="GAA2530424.1"/>
    <property type="molecule type" value="Genomic_DNA"/>
</dbReference>
<evidence type="ECO:0000313" key="3">
    <source>
        <dbReference type="EMBL" id="GAA2530424.1"/>
    </source>
</evidence>
<dbReference type="Proteomes" id="UP001499978">
    <property type="component" value="Unassembled WGS sequence"/>
</dbReference>
<dbReference type="Pfam" id="PF13365">
    <property type="entry name" value="Trypsin_2"/>
    <property type="match status" value="1"/>
</dbReference>
<sequence>MRLPATASVLLSAALATLSLSAVPVAAGPAGEHNRTASVTTPAPTGPGAAKPGVDDLAGIIAMSECSAALVKFRNAPMTNAALMLTNGHCTGADIGQRFPNAGQVIVDRSANRSVKLLKADGSTAATLRANRIVYDTMTDTDAAIFRLATTYQDIKARYGIDAFIIAEQGPKPQDRITVSSGYWKKRYKCSMDKQVYRIREDQWTWKESVRYTAECDTPHGSSGSPVFGDASGEVVAVNNTGNDGDARACAMNNPCEVDEQGKVTSAPKGISYAQQTWWFTTCVNSAFELDLSVAGCQLPKPKRRP</sequence>
<organism evidence="3 4">
    <name type="scientific">Pilimelia columellifera subsp. columellifera</name>
    <dbReference type="NCBI Taxonomy" id="706583"/>
    <lineage>
        <taxon>Bacteria</taxon>
        <taxon>Bacillati</taxon>
        <taxon>Actinomycetota</taxon>
        <taxon>Actinomycetes</taxon>
        <taxon>Micromonosporales</taxon>
        <taxon>Micromonosporaceae</taxon>
        <taxon>Pilimelia</taxon>
    </lineage>
</organism>
<accession>A0ABP6B0X7</accession>
<protein>
    <submittedName>
        <fullName evidence="3">Serine protease</fullName>
    </submittedName>
</protein>
<evidence type="ECO:0000256" key="1">
    <source>
        <dbReference type="SAM" id="MobiDB-lite"/>
    </source>
</evidence>
<dbReference type="InterPro" id="IPR009003">
    <property type="entry name" value="Peptidase_S1_PA"/>
</dbReference>
<feature type="region of interest" description="Disordered" evidence="1">
    <location>
        <begin position="29"/>
        <end position="50"/>
    </location>
</feature>
<reference evidence="4" key="1">
    <citation type="journal article" date="2019" name="Int. J. Syst. Evol. Microbiol.">
        <title>The Global Catalogue of Microorganisms (GCM) 10K type strain sequencing project: providing services to taxonomists for standard genome sequencing and annotation.</title>
        <authorList>
            <consortium name="The Broad Institute Genomics Platform"/>
            <consortium name="The Broad Institute Genome Sequencing Center for Infectious Disease"/>
            <person name="Wu L."/>
            <person name="Ma J."/>
        </authorList>
    </citation>
    <scope>NUCLEOTIDE SEQUENCE [LARGE SCALE GENOMIC DNA]</scope>
    <source>
        <strain evidence="4">JCM 3367</strain>
    </source>
</reference>
<feature type="compositionally biased region" description="Low complexity" evidence="1">
    <location>
        <begin position="40"/>
        <end position="50"/>
    </location>
</feature>
<name>A0ABP6B0X7_9ACTN</name>
<feature type="chain" id="PRO_5045398543" evidence="2">
    <location>
        <begin position="23"/>
        <end position="306"/>
    </location>
</feature>
<dbReference type="RefSeq" id="WP_344173985.1">
    <property type="nucleotide sequence ID" value="NZ_BAAARY010000020.1"/>
</dbReference>
<comment type="caution">
    <text evidence="3">The sequence shown here is derived from an EMBL/GenBank/DDBJ whole genome shotgun (WGS) entry which is preliminary data.</text>
</comment>
<gene>
    <name evidence="3" type="ORF">GCM10010201_32360</name>
</gene>
<evidence type="ECO:0000313" key="4">
    <source>
        <dbReference type="Proteomes" id="UP001499978"/>
    </source>
</evidence>
<feature type="signal peptide" evidence="2">
    <location>
        <begin position="1"/>
        <end position="22"/>
    </location>
</feature>
<keyword evidence="2" id="KW-0732">Signal</keyword>
<dbReference type="SUPFAM" id="SSF50494">
    <property type="entry name" value="Trypsin-like serine proteases"/>
    <property type="match status" value="1"/>
</dbReference>